<organism evidence="1 2">
    <name type="scientific">Sodalis glossinidius (strain morsitans)</name>
    <dbReference type="NCBI Taxonomy" id="343509"/>
    <lineage>
        <taxon>Bacteria</taxon>
        <taxon>Pseudomonadati</taxon>
        <taxon>Pseudomonadota</taxon>
        <taxon>Gammaproteobacteria</taxon>
        <taxon>Enterobacterales</taxon>
        <taxon>Bruguierivoracaceae</taxon>
        <taxon>Sodalis</taxon>
    </lineage>
</organism>
<dbReference type="Pfam" id="PF05802">
    <property type="entry name" value="SctB2"/>
    <property type="match status" value="1"/>
</dbReference>
<gene>
    <name evidence="1" type="primary">sseD</name>
    <name evidence="1" type="ORF">SGGMMB4_02900</name>
</gene>
<name>A0A193QK28_SODGM</name>
<dbReference type="AlphaFoldDB" id="A0A193QK28"/>
<protein>
    <submittedName>
        <fullName evidence="1">Secreted effector protein SseD</fullName>
    </submittedName>
</protein>
<evidence type="ECO:0000313" key="2">
    <source>
        <dbReference type="Proteomes" id="UP000245838"/>
    </source>
</evidence>
<dbReference type="RefSeq" id="WP_166506629.1">
    <property type="nucleotide sequence ID" value="NZ_LN854557.1"/>
</dbReference>
<sequence>MGSRQHVINAFSSQPTNVVLTQDIPVVESVFAAPSPATGHPYDILMRFDEVLAKLLEMCKKLRDMMNAYNAQRQVQAWTLDVNALTKTRDGIQKAYTAAIISAVGGMGNGACGLVGTFTGARAVKTLKSGMSDFNYSDCNQAFARHQGMGHDFGQSFNSGFAVGASYMTKEADTAKAEAELLNKSAHAYSKTQEDLETQVKNIMREIQEMMQKYVEHYSQALQHLAR</sequence>
<dbReference type="EMBL" id="LN854557">
    <property type="protein sequence ID" value="CRL45285.1"/>
    <property type="molecule type" value="Genomic_DNA"/>
</dbReference>
<reference evidence="1 2" key="1">
    <citation type="submission" date="2015-05" db="EMBL/GenBank/DDBJ databases">
        <authorList>
            <person name="Goodhead I."/>
        </authorList>
    </citation>
    <scope>NUCLEOTIDE SEQUENCE [LARGE SCALE GENOMIC DNA]</scope>
    <source>
        <strain evidence="2">morsitans</strain>
    </source>
</reference>
<dbReference type="Proteomes" id="UP000245838">
    <property type="component" value="Chromosome sggmmb4_Chromosome"/>
</dbReference>
<dbReference type="InterPro" id="IPR008611">
    <property type="entry name" value="SctB2-like"/>
</dbReference>
<accession>A0A193QK28</accession>
<evidence type="ECO:0000313" key="1">
    <source>
        <dbReference type="EMBL" id="CRL45285.1"/>
    </source>
</evidence>
<proteinExistence type="predicted"/>